<evidence type="ECO:0000256" key="7">
    <source>
        <dbReference type="ARBA" id="ARBA00022989"/>
    </source>
</evidence>
<evidence type="ECO:0000256" key="1">
    <source>
        <dbReference type="ARBA" id="ARBA00004448"/>
    </source>
</evidence>
<organism evidence="12 13">
    <name type="scientific">Morchella conica CCBAS932</name>
    <dbReference type="NCBI Taxonomy" id="1392247"/>
    <lineage>
        <taxon>Eukaryota</taxon>
        <taxon>Fungi</taxon>
        <taxon>Dikarya</taxon>
        <taxon>Ascomycota</taxon>
        <taxon>Pezizomycotina</taxon>
        <taxon>Pezizomycetes</taxon>
        <taxon>Pezizales</taxon>
        <taxon>Morchellaceae</taxon>
        <taxon>Morchella</taxon>
    </lineage>
</organism>
<evidence type="ECO:0000256" key="9">
    <source>
        <dbReference type="ARBA" id="ARBA00023136"/>
    </source>
</evidence>
<feature type="repeat" description="Solcar" evidence="10">
    <location>
        <begin position="243"/>
        <end position="332"/>
    </location>
</feature>
<dbReference type="InterPro" id="IPR023395">
    <property type="entry name" value="MCP_dom_sf"/>
</dbReference>
<dbReference type="FunCoup" id="A0A3N4L8B8">
    <property type="interactions" value="92"/>
</dbReference>
<dbReference type="OrthoDB" id="2139348at2759"/>
<dbReference type="GO" id="GO:0005743">
    <property type="term" value="C:mitochondrial inner membrane"/>
    <property type="evidence" value="ECO:0007669"/>
    <property type="project" value="UniProtKB-SubCell"/>
</dbReference>
<dbReference type="GO" id="GO:0000064">
    <property type="term" value="F:L-ornithine transmembrane transporter activity"/>
    <property type="evidence" value="ECO:0007669"/>
    <property type="project" value="TreeGrafter"/>
</dbReference>
<keyword evidence="13" id="KW-1185">Reference proteome</keyword>
<reference evidence="12 13" key="1">
    <citation type="journal article" date="2018" name="Nat. Ecol. Evol.">
        <title>Pezizomycetes genomes reveal the molecular basis of ectomycorrhizal truffle lifestyle.</title>
        <authorList>
            <person name="Murat C."/>
            <person name="Payen T."/>
            <person name="Noel B."/>
            <person name="Kuo A."/>
            <person name="Morin E."/>
            <person name="Chen J."/>
            <person name="Kohler A."/>
            <person name="Krizsan K."/>
            <person name="Balestrini R."/>
            <person name="Da Silva C."/>
            <person name="Montanini B."/>
            <person name="Hainaut M."/>
            <person name="Levati E."/>
            <person name="Barry K.W."/>
            <person name="Belfiori B."/>
            <person name="Cichocki N."/>
            <person name="Clum A."/>
            <person name="Dockter R.B."/>
            <person name="Fauchery L."/>
            <person name="Guy J."/>
            <person name="Iotti M."/>
            <person name="Le Tacon F."/>
            <person name="Lindquist E.A."/>
            <person name="Lipzen A."/>
            <person name="Malagnac F."/>
            <person name="Mello A."/>
            <person name="Molinier V."/>
            <person name="Miyauchi S."/>
            <person name="Poulain J."/>
            <person name="Riccioni C."/>
            <person name="Rubini A."/>
            <person name="Sitrit Y."/>
            <person name="Splivallo R."/>
            <person name="Traeger S."/>
            <person name="Wang M."/>
            <person name="Zifcakova L."/>
            <person name="Wipf D."/>
            <person name="Zambonelli A."/>
            <person name="Paolocci F."/>
            <person name="Nowrousian M."/>
            <person name="Ottonello S."/>
            <person name="Baldrian P."/>
            <person name="Spatafora J.W."/>
            <person name="Henrissat B."/>
            <person name="Nagy L.G."/>
            <person name="Aury J.M."/>
            <person name="Wincker P."/>
            <person name="Grigoriev I.V."/>
            <person name="Bonfante P."/>
            <person name="Martin F.M."/>
        </authorList>
    </citation>
    <scope>NUCLEOTIDE SEQUENCE [LARGE SCALE GENOMIC DNA]</scope>
    <source>
        <strain evidence="12 13">CCBAS932</strain>
    </source>
</reference>
<dbReference type="GO" id="GO:1990575">
    <property type="term" value="P:mitochondrial L-ornithine transmembrane transport"/>
    <property type="evidence" value="ECO:0007669"/>
    <property type="project" value="TreeGrafter"/>
</dbReference>
<keyword evidence="4 10" id="KW-0812">Transmembrane</keyword>
<evidence type="ECO:0000256" key="5">
    <source>
        <dbReference type="ARBA" id="ARBA00022737"/>
    </source>
</evidence>
<dbReference type="STRING" id="1392247.A0A3N4L8B8"/>
<feature type="repeat" description="Solcar" evidence="10">
    <location>
        <begin position="23"/>
        <end position="111"/>
    </location>
</feature>
<dbReference type="InterPro" id="IPR002067">
    <property type="entry name" value="MCP"/>
</dbReference>
<keyword evidence="9 10" id="KW-0472">Membrane</keyword>
<dbReference type="Proteomes" id="UP000277580">
    <property type="component" value="Unassembled WGS sequence"/>
</dbReference>
<keyword evidence="3 11" id="KW-0813">Transport</keyword>
<evidence type="ECO:0000313" key="13">
    <source>
        <dbReference type="Proteomes" id="UP000277580"/>
    </source>
</evidence>
<dbReference type="InParanoid" id="A0A3N4L8B8"/>
<protein>
    <submittedName>
        <fullName evidence="12">Mitochondrial carrier</fullName>
    </submittedName>
</protein>
<keyword evidence="6" id="KW-0999">Mitochondrion inner membrane</keyword>
<dbReference type="PANTHER" id="PTHR45624">
    <property type="entry name" value="MITOCHONDRIAL BASIC AMINO ACIDS TRANSPORTER-RELATED"/>
    <property type="match status" value="1"/>
</dbReference>
<evidence type="ECO:0000313" key="12">
    <source>
        <dbReference type="EMBL" id="RPB17709.1"/>
    </source>
</evidence>
<accession>A0A3N4L8B8</accession>
<dbReference type="PANTHER" id="PTHR45624:SF31">
    <property type="entry name" value="MITOCHONDRIAL ORNITHINE TRANSPORTER 1"/>
    <property type="match status" value="1"/>
</dbReference>
<name>A0A3N4L8B8_9PEZI</name>
<comment type="similarity">
    <text evidence="2 11">Belongs to the mitochondrial carrier (TC 2.A.29) family.</text>
</comment>
<feature type="repeat" description="Solcar" evidence="10">
    <location>
        <begin position="126"/>
        <end position="233"/>
    </location>
</feature>
<sequence>MSQEPILLDVAAATSIHSEAAALTGFKDLLFGSIAGMIGKTIEYPFDTVKVRLQSQRDDAPLRYRGPLDCFRQTVAQDGIRGLYRGISSPLVGAAVENSALFFSYNIAQSFVKKTLYPAIPENEKLPLNALVFCGAASGAFASFILTPIELIKCKMQVQTIGLQRPISSGAIPSATAGIHTAAVRHAGPIALIGEVYRVYGVRGFWHGQFGTFLRETGGSAAWFGSYEYMSGMLRGLSGKKTNSAGEQMIAGATAGVSYNFMFYPADSVKSRMQTEAIGAKGDKMESFFTVAKKMYQAGGIKPMYRGCGITCMRSAPSSAIIFLVYESLKSYFA</sequence>
<evidence type="ECO:0000256" key="2">
    <source>
        <dbReference type="ARBA" id="ARBA00006375"/>
    </source>
</evidence>
<evidence type="ECO:0000256" key="6">
    <source>
        <dbReference type="ARBA" id="ARBA00022792"/>
    </source>
</evidence>
<dbReference type="PRINTS" id="PR00926">
    <property type="entry name" value="MITOCARRIER"/>
</dbReference>
<dbReference type="SUPFAM" id="SSF103506">
    <property type="entry name" value="Mitochondrial carrier"/>
    <property type="match status" value="1"/>
</dbReference>
<proteinExistence type="inferred from homology"/>
<dbReference type="InterPro" id="IPR018108">
    <property type="entry name" value="MCP_transmembrane"/>
</dbReference>
<dbReference type="PROSITE" id="PS50920">
    <property type="entry name" value="SOLCAR"/>
    <property type="match status" value="3"/>
</dbReference>
<dbReference type="EMBL" id="ML119105">
    <property type="protein sequence ID" value="RPB17709.1"/>
    <property type="molecule type" value="Genomic_DNA"/>
</dbReference>
<evidence type="ECO:0000256" key="8">
    <source>
        <dbReference type="ARBA" id="ARBA00023128"/>
    </source>
</evidence>
<evidence type="ECO:0000256" key="4">
    <source>
        <dbReference type="ARBA" id="ARBA00022692"/>
    </source>
</evidence>
<comment type="subcellular location">
    <subcellularLocation>
        <location evidence="1">Mitochondrion inner membrane</location>
        <topology evidence="1">Multi-pass membrane protein</topology>
    </subcellularLocation>
</comment>
<keyword evidence="7" id="KW-1133">Transmembrane helix</keyword>
<evidence type="ECO:0000256" key="11">
    <source>
        <dbReference type="RuleBase" id="RU000488"/>
    </source>
</evidence>
<dbReference type="FunFam" id="1.50.40.10:FF:000109">
    <property type="entry name" value="Ornithine carrier protein AmcA/Ort1"/>
    <property type="match status" value="1"/>
</dbReference>
<dbReference type="Gene3D" id="1.50.40.10">
    <property type="entry name" value="Mitochondrial carrier domain"/>
    <property type="match status" value="2"/>
</dbReference>
<dbReference type="AlphaFoldDB" id="A0A3N4L8B8"/>
<gene>
    <name evidence="12" type="ORF">P167DRAFT_8707</name>
</gene>
<dbReference type="Pfam" id="PF00153">
    <property type="entry name" value="Mito_carr"/>
    <property type="match status" value="3"/>
</dbReference>
<evidence type="ECO:0000256" key="3">
    <source>
        <dbReference type="ARBA" id="ARBA00022448"/>
    </source>
</evidence>
<evidence type="ECO:0000256" key="10">
    <source>
        <dbReference type="PROSITE-ProRule" id="PRU00282"/>
    </source>
</evidence>
<dbReference type="InterPro" id="IPR050567">
    <property type="entry name" value="Mitochondrial_Carrier"/>
</dbReference>
<keyword evidence="8" id="KW-0496">Mitochondrion</keyword>
<keyword evidence="5" id="KW-0677">Repeat</keyword>